<dbReference type="OrthoDB" id="408912at2759"/>
<dbReference type="GO" id="GO:1902884">
    <property type="term" value="P:positive regulation of response to oxidative stress"/>
    <property type="evidence" value="ECO:0007669"/>
    <property type="project" value="InterPro"/>
</dbReference>
<dbReference type="PANTHER" id="PTHR22900">
    <property type="entry name" value="PROTEIN CBG14245-RELATED"/>
    <property type="match status" value="1"/>
</dbReference>
<dbReference type="InterPro" id="IPR005331">
    <property type="entry name" value="Sulfotransferase"/>
</dbReference>
<gene>
    <name evidence="1" type="ORF">SVUK_LOCUS4057</name>
</gene>
<keyword evidence="2" id="KW-1185">Reference proteome</keyword>
<reference evidence="1 2" key="1">
    <citation type="submission" date="2018-11" db="EMBL/GenBank/DDBJ databases">
        <authorList>
            <consortium name="Pathogen Informatics"/>
        </authorList>
    </citation>
    <scope>NUCLEOTIDE SEQUENCE [LARGE SCALE GENOMIC DNA]</scope>
</reference>
<dbReference type="GO" id="GO:0050650">
    <property type="term" value="P:chondroitin sulfate proteoglycan biosynthetic process"/>
    <property type="evidence" value="ECO:0007669"/>
    <property type="project" value="InterPro"/>
</dbReference>
<dbReference type="EMBL" id="UYYB01010966">
    <property type="protein sequence ID" value="VDM69059.1"/>
    <property type="molecule type" value="Genomic_DNA"/>
</dbReference>
<name>A0A3P7IPX7_STRVU</name>
<dbReference type="AlphaFoldDB" id="A0A3P7IPX7"/>
<dbReference type="Proteomes" id="UP000270094">
    <property type="component" value="Unassembled WGS sequence"/>
</dbReference>
<accession>A0A3P7IPX7</accession>
<dbReference type="GO" id="GO:0047756">
    <property type="term" value="F:chondroitin 4-sulfotransferase activity"/>
    <property type="evidence" value="ECO:0007669"/>
    <property type="project" value="InterPro"/>
</dbReference>
<dbReference type="PANTHER" id="PTHR22900:SF5">
    <property type="entry name" value="PROTEIN CBG14245"/>
    <property type="match status" value="1"/>
</dbReference>
<evidence type="ECO:0000313" key="2">
    <source>
        <dbReference type="Proteomes" id="UP000270094"/>
    </source>
</evidence>
<dbReference type="Pfam" id="PF03567">
    <property type="entry name" value="Sulfotransfer_2"/>
    <property type="match status" value="1"/>
</dbReference>
<proteinExistence type="predicted"/>
<sequence>MTCFVERLFHLLYGLNYNRTYIAREVWYVARHFAPQSWQCNFKKQLNTYDLIEYPESDNRALIISKEFDRIFKKAGVPEDMRNRIQRELIKGRSHHSTYKSTARNSIRRLIISDRYIRRILGLIYYYDYIVFGFDMNNAILR</sequence>
<protein>
    <submittedName>
        <fullName evidence="1">Uncharacterized protein</fullName>
    </submittedName>
</protein>
<dbReference type="InterPro" id="IPR007669">
    <property type="entry name" value="Chst-1-like"/>
</dbReference>
<dbReference type="GO" id="GO:0016020">
    <property type="term" value="C:membrane"/>
    <property type="evidence" value="ECO:0007669"/>
    <property type="project" value="InterPro"/>
</dbReference>
<evidence type="ECO:0000313" key="1">
    <source>
        <dbReference type="EMBL" id="VDM69059.1"/>
    </source>
</evidence>
<organism evidence="1 2">
    <name type="scientific">Strongylus vulgaris</name>
    <name type="common">Blood worm</name>
    <dbReference type="NCBI Taxonomy" id="40348"/>
    <lineage>
        <taxon>Eukaryota</taxon>
        <taxon>Metazoa</taxon>
        <taxon>Ecdysozoa</taxon>
        <taxon>Nematoda</taxon>
        <taxon>Chromadorea</taxon>
        <taxon>Rhabditida</taxon>
        <taxon>Rhabditina</taxon>
        <taxon>Rhabditomorpha</taxon>
        <taxon>Strongyloidea</taxon>
        <taxon>Strongylidae</taxon>
        <taxon>Strongylus</taxon>
    </lineage>
</organism>